<feature type="region of interest" description="Disordered" evidence="1">
    <location>
        <begin position="1"/>
        <end position="23"/>
    </location>
</feature>
<dbReference type="InterPro" id="IPR010982">
    <property type="entry name" value="Lambda_DNA-bd_dom_sf"/>
</dbReference>
<feature type="compositionally biased region" description="Pro residues" evidence="1">
    <location>
        <begin position="1"/>
        <end position="10"/>
    </location>
</feature>
<dbReference type="Gene3D" id="1.10.260.40">
    <property type="entry name" value="lambda repressor-like DNA-binding domains"/>
    <property type="match status" value="1"/>
</dbReference>
<evidence type="ECO:0000313" key="5">
    <source>
        <dbReference type="Proteomes" id="UP000517694"/>
    </source>
</evidence>
<feature type="domain" description="HTH cro/C1-type" evidence="3">
    <location>
        <begin position="30"/>
        <end position="84"/>
    </location>
</feature>
<evidence type="ECO:0000256" key="1">
    <source>
        <dbReference type="SAM" id="MobiDB-lite"/>
    </source>
</evidence>
<keyword evidence="5" id="KW-1185">Reference proteome</keyword>
<dbReference type="CDD" id="cd00093">
    <property type="entry name" value="HTH_XRE"/>
    <property type="match status" value="1"/>
</dbReference>
<feature type="transmembrane region" description="Helical" evidence="2">
    <location>
        <begin position="160"/>
        <end position="184"/>
    </location>
</feature>
<dbReference type="InterPro" id="IPR021224">
    <property type="entry name" value="DUF2690"/>
</dbReference>
<dbReference type="SMART" id="SM00530">
    <property type="entry name" value="HTH_XRE"/>
    <property type="match status" value="1"/>
</dbReference>
<evidence type="ECO:0000259" key="3">
    <source>
        <dbReference type="SMART" id="SM00530"/>
    </source>
</evidence>
<keyword evidence="2" id="KW-0812">Transmembrane</keyword>
<dbReference type="Proteomes" id="UP000517694">
    <property type="component" value="Unassembled WGS sequence"/>
</dbReference>
<dbReference type="AlphaFoldDB" id="A0A7X1LNG4"/>
<evidence type="ECO:0000313" key="4">
    <source>
        <dbReference type="EMBL" id="MBC2863920.1"/>
    </source>
</evidence>
<dbReference type="OrthoDB" id="3386996at2"/>
<protein>
    <submittedName>
        <fullName evidence="4">DUF2690 domain-containing protein</fullName>
    </submittedName>
</protein>
<evidence type="ECO:0000256" key="2">
    <source>
        <dbReference type="SAM" id="Phobius"/>
    </source>
</evidence>
<dbReference type="EMBL" id="JACMHY010000001">
    <property type="protein sequence ID" value="MBC2863920.1"/>
    <property type="molecule type" value="Genomic_DNA"/>
</dbReference>
<organism evidence="4 5">
    <name type="scientific">Streptomyces mexicanus</name>
    <dbReference type="NCBI Taxonomy" id="178566"/>
    <lineage>
        <taxon>Bacteria</taxon>
        <taxon>Bacillati</taxon>
        <taxon>Actinomycetota</taxon>
        <taxon>Actinomycetes</taxon>
        <taxon>Kitasatosporales</taxon>
        <taxon>Streptomycetaceae</taxon>
        <taxon>Streptomyces</taxon>
    </lineage>
</organism>
<name>A0A7X1LNG4_9ACTN</name>
<comment type="caution">
    <text evidence="4">The sequence shown here is derived from an EMBL/GenBank/DDBJ whole genome shotgun (WGS) entry which is preliminary data.</text>
</comment>
<dbReference type="Pfam" id="PF13560">
    <property type="entry name" value="HTH_31"/>
    <property type="match status" value="1"/>
</dbReference>
<dbReference type="InterPro" id="IPR001387">
    <property type="entry name" value="Cro/C1-type_HTH"/>
</dbReference>
<dbReference type="Pfam" id="PF10901">
    <property type="entry name" value="DUF2690"/>
    <property type="match status" value="1"/>
</dbReference>
<dbReference type="SUPFAM" id="SSF47413">
    <property type="entry name" value="lambda repressor-like DNA-binding domains"/>
    <property type="match status" value="1"/>
</dbReference>
<reference evidence="4 5" key="1">
    <citation type="submission" date="2020-08" db="EMBL/GenBank/DDBJ databases">
        <title>Whole-Genome Sequence of French Clinical Streptomyces mexicanus Strain Q0842.</title>
        <authorList>
            <person name="Boxberger M."/>
            <person name="La Scola B."/>
        </authorList>
    </citation>
    <scope>NUCLEOTIDE SEQUENCE [LARGE SCALE GENOMIC DNA]</scope>
    <source>
        <strain evidence="4 5">Marseille-Q0842</strain>
    </source>
</reference>
<keyword evidence="2" id="KW-1133">Transmembrane helix</keyword>
<gene>
    <name evidence="4" type="ORF">H1R13_02615</name>
</gene>
<proteinExistence type="predicted"/>
<sequence>MTPPEPPQPPKRPRPQERPQPPEQARLTAALRELRQRTGLSLAALAQRTPYSKSSWERYLNGKTLPPRRAVEDLCRLAREPAGRCLALWEIAESQWSGRAAAATAAGTPFGRIADTTAGASSGTTATPSSGTFSGTAAGVPPPSSAPPPRKARWFGRKGGVALAVLVSVCAVAVGSLTAALVLLPHRDVPPRSSLSAPSSATGPRCRAATCEGGNPMQLGCALGLVTVASYRTATGARVELRYHDGCRAGWARMWHTRIGDRLAVTAGGPTRSATVRDGLDAASYVYTPMTAARPGTVLRACFRPADGGGTECFTGRVRPGPPHTPPAAG</sequence>
<accession>A0A7X1LNG4</accession>
<feature type="region of interest" description="Disordered" evidence="1">
    <location>
        <begin position="116"/>
        <end position="151"/>
    </location>
</feature>
<feature type="compositionally biased region" description="Low complexity" evidence="1">
    <location>
        <begin position="116"/>
        <end position="139"/>
    </location>
</feature>
<dbReference type="RefSeq" id="WP_159670568.1">
    <property type="nucleotide sequence ID" value="NZ_JACMHY010000001.1"/>
</dbReference>
<feature type="compositionally biased region" description="Pro residues" evidence="1">
    <location>
        <begin position="140"/>
        <end position="149"/>
    </location>
</feature>
<keyword evidence="2" id="KW-0472">Membrane</keyword>
<dbReference type="GO" id="GO:0003677">
    <property type="term" value="F:DNA binding"/>
    <property type="evidence" value="ECO:0007669"/>
    <property type="project" value="InterPro"/>
</dbReference>